<name>A0A5E4NR75_9HEMI</name>
<reference evidence="1 2" key="1">
    <citation type="submission" date="2019-08" db="EMBL/GenBank/DDBJ databases">
        <authorList>
            <person name="Alioto T."/>
            <person name="Alioto T."/>
            <person name="Gomez Garrido J."/>
        </authorList>
    </citation>
    <scope>NUCLEOTIDE SEQUENCE [LARGE SCALE GENOMIC DNA]</scope>
</reference>
<keyword evidence="2" id="KW-1185">Reference proteome</keyword>
<sequence length="164" mass="19280">MFQTLNCKELKEELLNNLRSCLEYLFPNGTFHSHEFWVGNIQGNRGKSLRVELTGDRKGLWKDFATNEKGDIIYLWAAVKGKNARTEFIEVMASIGEWLGKKHTSVEYLEKYLTYSWNYYDANNQVIVIVSRFDPPGRKKEYRPFNVKTLSYEAPVIRRCLEKK</sequence>
<evidence type="ECO:0000313" key="2">
    <source>
        <dbReference type="Proteomes" id="UP000325440"/>
    </source>
</evidence>
<organism evidence="1 2">
    <name type="scientific">Cinara cedri</name>
    <dbReference type="NCBI Taxonomy" id="506608"/>
    <lineage>
        <taxon>Eukaryota</taxon>
        <taxon>Metazoa</taxon>
        <taxon>Ecdysozoa</taxon>
        <taxon>Arthropoda</taxon>
        <taxon>Hexapoda</taxon>
        <taxon>Insecta</taxon>
        <taxon>Pterygota</taxon>
        <taxon>Neoptera</taxon>
        <taxon>Paraneoptera</taxon>
        <taxon>Hemiptera</taxon>
        <taxon>Sternorrhyncha</taxon>
        <taxon>Aphidomorpha</taxon>
        <taxon>Aphidoidea</taxon>
        <taxon>Aphididae</taxon>
        <taxon>Lachninae</taxon>
        <taxon>Cinara</taxon>
    </lineage>
</organism>
<gene>
    <name evidence="1" type="ORF">CINCED_3A005344</name>
</gene>
<dbReference type="OrthoDB" id="7331456at2759"/>
<dbReference type="Proteomes" id="UP000325440">
    <property type="component" value="Unassembled WGS sequence"/>
</dbReference>
<protein>
    <submittedName>
        <fullName evidence="1">Zinc finger, CHC2-type</fullName>
    </submittedName>
</protein>
<proteinExistence type="predicted"/>
<dbReference type="EMBL" id="CABPRJ010002480">
    <property type="protein sequence ID" value="VVC46367.1"/>
    <property type="molecule type" value="Genomic_DNA"/>
</dbReference>
<evidence type="ECO:0000313" key="1">
    <source>
        <dbReference type="EMBL" id="VVC46367.1"/>
    </source>
</evidence>
<accession>A0A5E4NR75</accession>
<dbReference type="AlphaFoldDB" id="A0A5E4NR75"/>